<evidence type="ECO:0000259" key="1">
    <source>
        <dbReference type="Pfam" id="PF02470"/>
    </source>
</evidence>
<comment type="caution">
    <text evidence="3">The sequence shown here is derived from an EMBL/GenBank/DDBJ whole genome shotgun (WGS) entry which is preliminary data.</text>
</comment>
<dbReference type="Pfam" id="PF11887">
    <property type="entry name" value="Mce4_CUP1"/>
    <property type="match status" value="1"/>
</dbReference>
<evidence type="ECO:0000259" key="2">
    <source>
        <dbReference type="Pfam" id="PF11887"/>
    </source>
</evidence>
<dbReference type="Proteomes" id="UP000276542">
    <property type="component" value="Unassembled WGS sequence"/>
</dbReference>
<gene>
    <name evidence="3" type="ORF">D4739_11455</name>
</gene>
<dbReference type="EMBL" id="QYRP01000002">
    <property type="protein sequence ID" value="RJS46770.1"/>
    <property type="molecule type" value="Genomic_DNA"/>
</dbReference>
<dbReference type="Pfam" id="PF02470">
    <property type="entry name" value="MlaD"/>
    <property type="match status" value="1"/>
</dbReference>
<evidence type="ECO:0000313" key="4">
    <source>
        <dbReference type="Proteomes" id="UP000276542"/>
    </source>
</evidence>
<reference evidence="4" key="1">
    <citation type="submission" date="2018-09" db="EMBL/GenBank/DDBJ databases">
        <authorList>
            <person name="Zhu H."/>
        </authorList>
    </citation>
    <scope>NUCLEOTIDE SEQUENCE [LARGE SCALE GENOMIC DNA]</scope>
    <source>
        <strain evidence="4">K1W22B-1</strain>
    </source>
</reference>
<proteinExistence type="predicted"/>
<keyword evidence="4" id="KW-1185">Reference proteome</keyword>
<dbReference type="GO" id="GO:0005576">
    <property type="term" value="C:extracellular region"/>
    <property type="evidence" value="ECO:0007669"/>
    <property type="project" value="TreeGrafter"/>
</dbReference>
<organism evidence="3 4">
    <name type="scientific">Nocardioides cavernaquae</name>
    <dbReference type="NCBI Taxonomy" id="2321396"/>
    <lineage>
        <taxon>Bacteria</taxon>
        <taxon>Bacillati</taxon>
        <taxon>Actinomycetota</taxon>
        <taxon>Actinomycetes</taxon>
        <taxon>Propionibacteriales</taxon>
        <taxon>Nocardioidaceae</taxon>
        <taxon>Nocardioides</taxon>
    </lineage>
</organism>
<dbReference type="OrthoDB" id="338143at2"/>
<dbReference type="InterPro" id="IPR052336">
    <property type="entry name" value="MlaD_Phospholipid_Transporter"/>
</dbReference>
<evidence type="ECO:0000313" key="3">
    <source>
        <dbReference type="EMBL" id="RJS46770.1"/>
    </source>
</evidence>
<name>A0A3A5HFM5_9ACTN</name>
<accession>A0A3A5HFM5</accession>
<dbReference type="PANTHER" id="PTHR33371:SF17">
    <property type="entry name" value="MCE-FAMILY PROTEIN MCE1B"/>
    <property type="match status" value="1"/>
</dbReference>
<feature type="domain" description="Mce/MlaD" evidence="1">
    <location>
        <begin position="44"/>
        <end position="119"/>
    </location>
</feature>
<dbReference type="InterPro" id="IPR024516">
    <property type="entry name" value="Mce_C"/>
</dbReference>
<dbReference type="RefSeq" id="WP_120060741.1">
    <property type="nucleotide sequence ID" value="NZ_QYRP01000002.1"/>
</dbReference>
<dbReference type="GO" id="GO:0051701">
    <property type="term" value="P:biological process involved in interaction with host"/>
    <property type="evidence" value="ECO:0007669"/>
    <property type="project" value="TreeGrafter"/>
</dbReference>
<feature type="domain" description="Mammalian cell entry C-terminal" evidence="2">
    <location>
        <begin position="124"/>
        <end position="323"/>
    </location>
</feature>
<dbReference type="AlphaFoldDB" id="A0A3A5HFM5"/>
<sequence length="341" mass="36686">MKLSVERRRQRADLIKLVTFLVLAAVVTLWVAAVTAAYRPGDRETYSAVFDDVSGLAAGDAVRISGVDVGKVESIDVQDDGSVLVTVQVRRDQELTTATRAAIQYRNLTGDRIVQLSQGRPGAPRLAAGGTIPIGQTAAALDLDTLLNGFRPLFAGLVPSEINELSGQLIGVLQGQRAAVANLVSHVARFTTTIGNREQLIGQVVRNLNSVLGAVDERSGALSDLIVQMDALLTGLERQDTRLLDAASSIDVFARQATGLLKDARGDMRTDLSSLTVAARGVNRQATTFQEVLTNLPKHYRAMQEVTSYGNFFNFFMCGVRIQTDLGTSPWISSDAARCGR</sequence>
<dbReference type="PANTHER" id="PTHR33371">
    <property type="entry name" value="INTERMEMBRANE PHOSPHOLIPID TRANSPORT SYSTEM BINDING PROTEIN MLAD-RELATED"/>
    <property type="match status" value="1"/>
</dbReference>
<dbReference type="InterPro" id="IPR005693">
    <property type="entry name" value="Mce"/>
</dbReference>
<dbReference type="NCBIfam" id="TIGR00996">
    <property type="entry name" value="Mtu_fam_mce"/>
    <property type="match status" value="1"/>
</dbReference>
<dbReference type="InterPro" id="IPR003399">
    <property type="entry name" value="Mce/MlaD"/>
</dbReference>
<protein>
    <submittedName>
        <fullName evidence="3">MCE family protein</fullName>
    </submittedName>
</protein>